<evidence type="ECO:0000313" key="1">
    <source>
        <dbReference type="Ensembl" id="ENSPANP00000049266.1"/>
    </source>
</evidence>
<dbReference type="AlphaFoldDB" id="A0A8I5N8A4"/>
<dbReference type="PANTHER" id="PTHR12138:SF152">
    <property type="entry name" value="C2H2-TYPE DOMAIN-CONTAINING PROTEIN"/>
    <property type="match status" value="1"/>
</dbReference>
<keyword evidence="2" id="KW-1185">Reference proteome</keyword>
<dbReference type="PRINTS" id="PR02045">
    <property type="entry name" value="F138DOMAIN"/>
</dbReference>
<name>A0A8I5N8A4_PAPAN</name>
<dbReference type="Ensembl" id="ENSPANT00000079086.1">
    <property type="protein sequence ID" value="ENSPANP00000049266.1"/>
    <property type="gene ID" value="ENSPANG00000041458.1"/>
</dbReference>
<dbReference type="PANTHER" id="PTHR12138">
    <property type="entry name" value="PRIMATE-EXPANDED PROTEIN FAMILY"/>
    <property type="match status" value="1"/>
</dbReference>
<sequence length="116" mass="12604">SLALSPRLERSSLTSAHCNLRILGSSNSYASTSQVAGITGIHHHTWLIFVFLVETGFHHVGQAGLEPPTSGDPPTLASQRVGITSVSHCAQPYGEFFIKTGTLFFLLHKINLFILF</sequence>
<protein>
    <submittedName>
        <fullName evidence="1">Uncharacterized protein</fullName>
    </submittedName>
</protein>
<proteinExistence type="predicted"/>
<evidence type="ECO:0000313" key="2">
    <source>
        <dbReference type="Proteomes" id="UP000028761"/>
    </source>
</evidence>
<dbReference type="Proteomes" id="UP000028761">
    <property type="component" value="Chromosome 13"/>
</dbReference>
<accession>A0A8I5N8A4</accession>
<reference evidence="1" key="2">
    <citation type="submission" date="2025-08" db="UniProtKB">
        <authorList>
            <consortium name="Ensembl"/>
        </authorList>
    </citation>
    <scope>IDENTIFICATION</scope>
</reference>
<reference evidence="1 2" key="1">
    <citation type="submission" date="2012-03" db="EMBL/GenBank/DDBJ databases">
        <title>Whole Genome Assembly of Papio anubis.</title>
        <authorList>
            <person name="Liu Y.L."/>
            <person name="Abraham K.A."/>
            <person name="Akbar H.A."/>
            <person name="Ali S.A."/>
            <person name="Anosike U.A."/>
            <person name="Aqrawi P.A."/>
            <person name="Arias F.A."/>
            <person name="Attaway T.A."/>
            <person name="Awwad R.A."/>
            <person name="Babu C.B."/>
            <person name="Bandaranaike D.B."/>
            <person name="Battles P.B."/>
            <person name="Bell A.B."/>
            <person name="Beltran B.B."/>
            <person name="Berhane-Mersha D.B."/>
            <person name="Bess C.B."/>
            <person name="Bickham C.B."/>
            <person name="Bolden T.B."/>
            <person name="Carter K.C."/>
            <person name="Chau D.C."/>
            <person name="Chavez A.C."/>
            <person name="Clerc-Blankenburg K.C."/>
            <person name="Coyle M.C."/>
            <person name="Dao M.D."/>
            <person name="Davila M.L.D."/>
            <person name="Davy-Carroll L.D."/>
            <person name="Denson S.D."/>
            <person name="Dinh H.D."/>
            <person name="Fernandez S.F."/>
            <person name="Fernando P.F."/>
            <person name="Forbes L.F."/>
            <person name="Francis C.F."/>
            <person name="Francisco L.F."/>
            <person name="Fu Q.F."/>
            <person name="Garcia-Iii R.G."/>
            <person name="Garrett T.G."/>
            <person name="Gross S.G."/>
            <person name="Gubbala S.G."/>
            <person name="Hirani K.H."/>
            <person name="Hogues M.H."/>
            <person name="Hollins B.H."/>
            <person name="Jackson L.J."/>
            <person name="Javaid M.J."/>
            <person name="Jhangiani S.J."/>
            <person name="Johnson A.J."/>
            <person name="Johnson B.J."/>
            <person name="Jones J.J."/>
            <person name="Joshi V.J."/>
            <person name="Kalu J.K."/>
            <person name="Khan N.K."/>
            <person name="Korchina V.K."/>
            <person name="Kovar C.K."/>
            <person name="Lago L.L."/>
            <person name="Lara F.L."/>
            <person name="Le T.-K.L."/>
            <person name="Lee S.L."/>
            <person name="Legall-Iii F.L."/>
            <person name="Lemon S.L."/>
            <person name="Liu J.L."/>
            <person name="Liu Y.-S.L."/>
            <person name="Liyanage D.L."/>
            <person name="Lopez J.L."/>
            <person name="Lorensuhewa L.L."/>
            <person name="Mata R.M."/>
            <person name="Mathew T.M."/>
            <person name="Mercado C.M."/>
            <person name="Mercado I.M."/>
            <person name="Morales K.M."/>
            <person name="Morgan M.M."/>
            <person name="Munidasa M.M."/>
            <person name="Ngo D.N."/>
            <person name="Nguyen L.N."/>
            <person name="Nguyen T.N."/>
            <person name="Nguyen N.N."/>
            <person name="Obregon M.O."/>
            <person name="Okwuonu G.O."/>
            <person name="Ongeri F.O."/>
            <person name="Onwere C.O."/>
            <person name="Osifeso I.O."/>
            <person name="Parra A.P."/>
            <person name="Patil S.P."/>
            <person name="Perez A.P."/>
            <person name="Perez Y.P."/>
            <person name="Pham C.P."/>
            <person name="Pu L.-L.P."/>
            <person name="Puazo M.P."/>
            <person name="Quiroz J.Q."/>
            <person name="Rouhana J.R."/>
            <person name="Ruiz M.R."/>
            <person name="Ruiz S.-J.R."/>
            <person name="Saada N.S."/>
            <person name="Santibanez J.S."/>
            <person name="Scheel M.S."/>
            <person name="Schneider B.S."/>
            <person name="Simmons D.S."/>
            <person name="Sisson I.S."/>
            <person name="Tang L.-Y.T."/>
            <person name="Thornton R.T."/>
            <person name="Tisius J.T."/>
            <person name="Toledanes G.T."/>
            <person name="Trejos Z.T."/>
            <person name="Usmani K.U."/>
            <person name="Varghese R.V."/>
            <person name="Vattathil S.V."/>
            <person name="Vee V.V."/>
            <person name="Walker D.W."/>
            <person name="Weissenberger G.W."/>
            <person name="White C.W."/>
            <person name="Williams A.W."/>
            <person name="Woodworth J.W."/>
            <person name="Wright R.W."/>
            <person name="Zhu Y.Z."/>
            <person name="Han Y.H."/>
            <person name="Newsham I.N."/>
            <person name="Nazareth L.N."/>
            <person name="Worley K.W."/>
            <person name="Muzny D.M."/>
            <person name="Rogers J.R."/>
            <person name="Gibbs R.G."/>
        </authorList>
    </citation>
    <scope>NUCLEOTIDE SEQUENCE [LARGE SCALE GENOMIC DNA]</scope>
</reference>
<organism evidence="1 2">
    <name type="scientific">Papio anubis</name>
    <name type="common">Olive baboon</name>
    <dbReference type="NCBI Taxonomy" id="9555"/>
    <lineage>
        <taxon>Eukaryota</taxon>
        <taxon>Metazoa</taxon>
        <taxon>Chordata</taxon>
        <taxon>Craniata</taxon>
        <taxon>Vertebrata</taxon>
        <taxon>Euteleostomi</taxon>
        <taxon>Mammalia</taxon>
        <taxon>Eutheria</taxon>
        <taxon>Euarchontoglires</taxon>
        <taxon>Primates</taxon>
        <taxon>Haplorrhini</taxon>
        <taxon>Catarrhini</taxon>
        <taxon>Cercopithecidae</taxon>
        <taxon>Cercopithecinae</taxon>
        <taxon>Papio</taxon>
    </lineage>
</organism>
<dbReference type="GeneTree" id="ENSGT01120000271815"/>
<reference evidence="1" key="3">
    <citation type="submission" date="2025-09" db="UniProtKB">
        <authorList>
            <consortium name="Ensembl"/>
        </authorList>
    </citation>
    <scope>IDENTIFICATION</scope>
</reference>